<feature type="transmembrane region" description="Helical" evidence="1">
    <location>
        <begin position="319"/>
        <end position="337"/>
    </location>
</feature>
<protein>
    <recommendedName>
        <fullName evidence="4">Glycosyltransferase RgtA/B/C/D-like domain-containing protein</fullName>
    </recommendedName>
</protein>
<evidence type="ECO:0008006" key="4">
    <source>
        <dbReference type="Google" id="ProtNLM"/>
    </source>
</evidence>
<evidence type="ECO:0000256" key="1">
    <source>
        <dbReference type="SAM" id="Phobius"/>
    </source>
</evidence>
<dbReference type="HOGENOM" id="CLU_459782_0_0_2"/>
<feature type="transmembrane region" description="Helical" evidence="1">
    <location>
        <begin position="192"/>
        <end position="212"/>
    </location>
</feature>
<name>F8AM53_METOI</name>
<sequence length="609" mass="70912">MDIIYFIILLILIYMINPLKNEEKLITTPFLTVSYIVITSYILSVLNIPMYKILYFLPLIILILYRINFKLNNLKSIIQIHYSKSYSILFLIVAISLFVGYIIFPSNPATTTDIQFHSYKTKAMMEDKTIFYKIDEIPYKYYVNYPAGLHSVLYFLSSKISDILNAVQFMKFYIILLFVLGFYLIGNEIKKGMGYFVAIFVPTMNIYYSFISVILPNYLGYSMMLIVMYFAIRYLKTKEKIYLLLMAFVVSSLTLTHTFPILILSLYLLSLTITHNLKTKNLWISFISGGLFSILLIFNKMSKSIVNYASSKNFSPEPISTISHNILAAFGIMFLYISHKHAVDNENTFLISLIFTFLLICGTYFLSKLKYGKQFILLVIFLVLNIINIKFIHLQIPFFSNQYDSLRMAINIQIIMPIFYGAGLYGIYTVIERSKKTNISIYNIIKPLFITFILLFSTISIYTNYGIISEKQKNTFVIHQNDLKVFEYMNNHNITNQKILNFCEDAGQYLPIYTNNTPFFTYYSFQLNSGSIDNVSFDKFIQSVDDKNYTLFLKICKDENISYIYMSDYLGKYDGGFFNNSKYFKIVYSVGNAKLVKVKNNYTTENITT</sequence>
<evidence type="ECO:0000313" key="3">
    <source>
        <dbReference type="Proteomes" id="UP000009296"/>
    </source>
</evidence>
<keyword evidence="3" id="KW-1185">Reference proteome</keyword>
<feature type="transmembrane region" description="Helical" evidence="1">
    <location>
        <begin position="42"/>
        <end position="65"/>
    </location>
</feature>
<feature type="transmembrane region" description="Helical" evidence="1">
    <location>
        <begin position="218"/>
        <end position="235"/>
    </location>
</feature>
<keyword evidence="1" id="KW-0812">Transmembrane</keyword>
<feature type="transmembrane region" description="Helical" evidence="1">
    <location>
        <begin position="163"/>
        <end position="185"/>
    </location>
</feature>
<keyword evidence="1" id="KW-0472">Membrane</keyword>
<dbReference type="EMBL" id="CP002792">
    <property type="protein sequence ID" value="AEH06738.1"/>
    <property type="molecule type" value="Genomic_DNA"/>
</dbReference>
<dbReference type="InterPro" id="IPR046671">
    <property type="entry name" value="DUF6541"/>
</dbReference>
<dbReference type="GeneID" id="10772905"/>
<proteinExistence type="predicted"/>
<dbReference type="KEGG" id="mok:Metok_0761"/>
<dbReference type="STRING" id="647113.Metok_0761"/>
<gene>
    <name evidence="2" type="ordered locus">Metok_0761</name>
</gene>
<accession>F8AM53</accession>
<feature type="transmembrane region" description="Helical" evidence="1">
    <location>
        <begin position="242"/>
        <end position="269"/>
    </location>
</feature>
<feature type="transmembrane region" description="Helical" evidence="1">
    <location>
        <begin position="86"/>
        <end position="104"/>
    </location>
</feature>
<feature type="transmembrane region" description="Helical" evidence="1">
    <location>
        <begin position="349"/>
        <end position="366"/>
    </location>
</feature>
<dbReference type="eggNOG" id="arCOG05831">
    <property type="taxonomic scope" value="Archaea"/>
</dbReference>
<keyword evidence="1" id="KW-1133">Transmembrane helix</keyword>
<evidence type="ECO:0000313" key="2">
    <source>
        <dbReference type="EMBL" id="AEH06738.1"/>
    </source>
</evidence>
<reference evidence="2" key="1">
    <citation type="submission" date="2011-05" db="EMBL/GenBank/DDBJ databases">
        <title>Complete sequence of chromosome of Methanothermococcus okinawensis IH1.</title>
        <authorList>
            <consortium name="US DOE Joint Genome Institute"/>
            <person name="Lucas S."/>
            <person name="Han J."/>
            <person name="Lapidus A."/>
            <person name="Cheng J.-F."/>
            <person name="Goodwin L."/>
            <person name="Pitluck S."/>
            <person name="Peters L."/>
            <person name="Mikhailova N."/>
            <person name="Held B."/>
            <person name="Han C."/>
            <person name="Tapia R."/>
            <person name="Land M."/>
            <person name="Hauser L."/>
            <person name="Kyrpides N."/>
            <person name="Ivanova N."/>
            <person name="Pagani I."/>
            <person name="Sieprawska-Lupa M."/>
            <person name="Takai K."/>
            <person name="Miyazaki J."/>
            <person name="Whitman W."/>
            <person name="Woyke T."/>
        </authorList>
    </citation>
    <scope>NUCLEOTIDE SEQUENCE</scope>
    <source>
        <strain evidence="2">IH1</strain>
    </source>
</reference>
<dbReference type="AlphaFoldDB" id="F8AM53"/>
<feature type="transmembrane region" description="Helical" evidence="1">
    <location>
        <begin position="375"/>
        <end position="396"/>
    </location>
</feature>
<dbReference type="OrthoDB" id="62742at2157"/>
<feature type="transmembrane region" description="Helical" evidence="1">
    <location>
        <begin position="408"/>
        <end position="428"/>
    </location>
</feature>
<dbReference type="Pfam" id="PF20176">
    <property type="entry name" value="DUF6541"/>
    <property type="match status" value="1"/>
</dbReference>
<organism evidence="2 3">
    <name type="scientific">Methanothermococcus okinawensis (strain DSM 14208 / JCM 11175 / IH1)</name>
    <dbReference type="NCBI Taxonomy" id="647113"/>
    <lineage>
        <taxon>Archaea</taxon>
        <taxon>Methanobacteriati</taxon>
        <taxon>Methanobacteriota</taxon>
        <taxon>Methanomada group</taxon>
        <taxon>Methanococci</taxon>
        <taxon>Methanococcales</taxon>
        <taxon>Methanococcaceae</taxon>
        <taxon>Methanothermococcus</taxon>
    </lineage>
</organism>
<feature type="transmembrane region" description="Helical" evidence="1">
    <location>
        <begin position="448"/>
        <end position="468"/>
    </location>
</feature>
<dbReference type="RefSeq" id="WP_013866923.1">
    <property type="nucleotide sequence ID" value="NC_015636.1"/>
</dbReference>
<dbReference type="Proteomes" id="UP000009296">
    <property type="component" value="Chromosome"/>
</dbReference>
<feature type="transmembrane region" description="Helical" evidence="1">
    <location>
        <begin position="281"/>
        <end position="298"/>
    </location>
</feature>